<evidence type="ECO:0000256" key="6">
    <source>
        <dbReference type="ARBA" id="ARBA00022792"/>
    </source>
</evidence>
<evidence type="ECO:0000256" key="10">
    <source>
        <dbReference type="RuleBase" id="RU000488"/>
    </source>
</evidence>
<evidence type="ECO:0000313" key="13">
    <source>
        <dbReference type="EMBL" id="KAK1769333.1"/>
    </source>
</evidence>
<keyword evidence="6" id="KW-0999">Mitochondrion inner membrane</keyword>
<dbReference type="AlphaFoldDB" id="A0AAJ0FNJ0"/>
<name>A0AAJ0FNJ0_9PEZI</name>
<evidence type="ECO:0000256" key="8">
    <source>
        <dbReference type="ARBA" id="ARBA00023136"/>
    </source>
</evidence>
<dbReference type="PANTHER" id="PTHR45939">
    <property type="entry name" value="PEROXISOMAL MEMBRANE PROTEIN PMP34-RELATED"/>
    <property type="match status" value="1"/>
</dbReference>
<evidence type="ECO:0000256" key="12">
    <source>
        <dbReference type="SAM" id="Phobius"/>
    </source>
</evidence>
<comment type="caution">
    <text evidence="13">The sequence shown here is derived from an EMBL/GenBank/DDBJ whole genome shotgun (WGS) entry which is preliminary data.</text>
</comment>
<dbReference type="InterPro" id="IPR052217">
    <property type="entry name" value="Mito/Peroxisomal_Carrier"/>
</dbReference>
<feature type="repeat" description="Solcar" evidence="9">
    <location>
        <begin position="74"/>
        <end position="197"/>
    </location>
</feature>
<dbReference type="GO" id="GO:0016020">
    <property type="term" value="C:membrane"/>
    <property type="evidence" value="ECO:0007669"/>
    <property type="project" value="UniProtKB-SubCell"/>
</dbReference>
<dbReference type="Gene3D" id="1.50.40.10">
    <property type="entry name" value="Mitochondrial carrier domain"/>
    <property type="match status" value="1"/>
</dbReference>
<sequence length="267" mass="29089">MQTESLVGGGGSGGPRSFGEMLADIRREKGVLGLWAGYSASLVLTLNPSITFFLQQMLTKSLVARQGWDDDDDAAPGVTFVLAAVSKVIATVVTYPFQIAKTRAQVSPAPVERDEGEDLTEGNAGKENKKAEAEAEPEKGLAKSVRSLADETIFATVARIGRDEGFRALYDGMSSELLKAFFSHGITMVAKDAVHKLLFRLYFAILAYLRRHPRTRARLTQAASNLSDGLRDGYLKVTAAKADRWRRSKEAITTNLLDGGQPRIIVR</sequence>
<keyword evidence="5" id="KW-0677">Repeat</keyword>
<keyword evidence="8 9" id="KW-0472">Membrane</keyword>
<proteinExistence type="inferred from homology"/>
<comment type="similarity">
    <text evidence="2 10">Belongs to the mitochondrial carrier (TC 2.A.29) family.</text>
</comment>
<dbReference type="PROSITE" id="PS50920">
    <property type="entry name" value="SOLCAR"/>
    <property type="match status" value="1"/>
</dbReference>
<keyword evidence="6" id="KW-0496">Mitochondrion</keyword>
<evidence type="ECO:0000256" key="11">
    <source>
        <dbReference type="SAM" id="MobiDB-lite"/>
    </source>
</evidence>
<accession>A0AAJ0FNJ0</accession>
<dbReference type="EMBL" id="MU839003">
    <property type="protein sequence ID" value="KAK1769333.1"/>
    <property type="molecule type" value="Genomic_DNA"/>
</dbReference>
<reference evidence="13" key="1">
    <citation type="submission" date="2023-06" db="EMBL/GenBank/DDBJ databases">
        <title>Genome-scale phylogeny and comparative genomics of the fungal order Sordariales.</title>
        <authorList>
            <consortium name="Lawrence Berkeley National Laboratory"/>
            <person name="Hensen N."/>
            <person name="Bonometti L."/>
            <person name="Westerberg I."/>
            <person name="Brannstrom I.O."/>
            <person name="Guillou S."/>
            <person name="Cros-Aarteil S."/>
            <person name="Calhoun S."/>
            <person name="Haridas S."/>
            <person name="Kuo A."/>
            <person name="Mondo S."/>
            <person name="Pangilinan J."/>
            <person name="Riley R."/>
            <person name="Labutti K."/>
            <person name="Andreopoulos B."/>
            <person name="Lipzen A."/>
            <person name="Chen C."/>
            <person name="Yanf M."/>
            <person name="Daum C."/>
            <person name="Ng V."/>
            <person name="Clum A."/>
            <person name="Steindorff A."/>
            <person name="Ohm R."/>
            <person name="Martin F."/>
            <person name="Silar P."/>
            <person name="Natvig D."/>
            <person name="Lalanne C."/>
            <person name="Gautier V."/>
            <person name="Ament-Velasquez S.L."/>
            <person name="Kruys A."/>
            <person name="Hutchinson M.I."/>
            <person name="Powell A.J."/>
            <person name="Barry K."/>
            <person name="Miller A.N."/>
            <person name="Grigoriev I.V."/>
            <person name="Debuchy R."/>
            <person name="Gladieux P."/>
            <person name="Thoren M.H."/>
            <person name="Johannesson H."/>
        </authorList>
    </citation>
    <scope>NUCLEOTIDE SEQUENCE</scope>
    <source>
        <strain evidence="13">8032-3</strain>
    </source>
</reference>
<dbReference type="SUPFAM" id="SSF103506">
    <property type="entry name" value="Mitochondrial carrier"/>
    <property type="match status" value="1"/>
</dbReference>
<feature type="transmembrane region" description="Helical" evidence="12">
    <location>
        <begin position="74"/>
        <end position="97"/>
    </location>
</feature>
<keyword evidence="4 9" id="KW-0812">Transmembrane</keyword>
<keyword evidence="3 10" id="KW-0813">Transport</keyword>
<keyword evidence="7 12" id="KW-1133">Transmembrane helix</keyword>
<gene>
    <name evidence="13" type="ORF">QBC33DRAFT_533002</name>
</gene>
<dbReference type="Proteomes" id="UP001244011">
    <property type="component" value="Unassembled WGS sequence"/>
</dbReference>
<comment type="subcellular location">
    <subcellularLocation>
        <location evidence="1">Membrane</location>
        <topology evidence="1">Multi-pass membrane protein</topology>
    </subcellularLocation>
</comment>
<evidence type="ECO:0000313" key="14">
    <source>
        <dbReference type="Proteomes" id="UP001244011"/>
    </source>
</evidence>
<keyword evidence="14" id="KW-1185">Reference proteome</keyword>
<evidence type="ECO:0000256" key="5">
    <source>
        <dbReference type="ARBA" id="ARBA00022737"/>
    </source>
</evidence>
<evidence type="ECO:0000256" key="1">
    <source>
        <dbReference type="ARBA" id="ARBA00004141"/>
    </source>
</evidence>
<evidence type="ECO:0000256" key="3">
    <source>
        <dbReference type="ARBA" id="ARBA00022448"/>
    </source>
</evidence>
<dbReference type="GO" id="GO:0015217">
    <property type="term" value="F:ADP transmembrane transporter activity"/>
    <property type="evidence" value="ECO:0007669"/>
    <property type="project" value="TreeGrafter"/>
</dbReference>
<protein>
    <submittedName>
        <fullName evidence="13">Mitochondrial carrier domain-containing protein</fullName>
    </submittedName>
</protein>
<dbReference type="Pfam" id="PF00153">
    <property type="entry name" value="Mito_carr"/>
    <property type="match status" value="1"/>
</dbReference>
<dbReference type="PANTHER" id="PTHR45939:SF2">
    <property type="entry name" value="CARRIER PROTEIN, PUTATIVE (AFU_ORTHOLOGUE AFUA_2G13870)-RELATED"/>
    <property type="match status" value="1"/>
</dbReference>
<evidence type="ECO:0000256" key="7">
    <source>
        <dbReference type="ARBA" id="ARBA00022989"/>
    </source>
</evidence>
<dbReference type="InterPro" id="IPR018108">
    <property type="entry name" value="MCP_transmembrane"/>
</dbReference>
<dbReference type="InterPro" id="IPR023395">
    <property type="entry name" value="MCP_dom_sf"/>
</dbReference>
<organism evidence="13 14">
    <name type="scientific">Phialemonium atrogriseum</name>
    <dbReference type="NCBI Taxonomy" id="1093897"/>
    <lineage>
        <taxon>Eukaryota</taxon>
        <taxon>Fungi</taxon>
        <taxon>Dikarya</taxon>
        <taxon>Ascomycota</taxon>
        <taxon>Pezizomycotina</taxon>
        <taxon>Sordariomycetes</taxon>
        <taxon>Sordariomycetidae</taxon>
        <taxon>Cephalothecales</taxon>
        <taxon>Cephalothecaceae</taxon>
        <taxon>Phialemonium</taxon>
    </lineage>
</organism>
<evidence type="ECO:0000256" key="9">
    <source>
        <dbReference type="PROSITE-ProRule" id="PRU00282"/>
    </source>
</evidence>
<feature type="compositionally biased region" description="Basic and acidic residues" evidence="11">
    <location>
        <begin position="124"/>
        <end position="141"/>
    </location>
</feature>
<dbReference type="RefSeq" id="XP_060285546.1">
    <property type="nucleotide sequence ID" value="XM_060427435.1"/>
</dbReference>
<feature type="transmembrane region" description="Helical" evidence="12">
    <location>
        <begin position="31"/>
        <end position="54"/>
    </location>
</feature>
<evidence type="ECO:0000256" key="4">
    <source>
        <dbReference type="ARBA" id="ARBA00022692"/>
    </source>
</evidence>
<evidence type="ECO:0000256" key="2">
    <source>
        <dbReference type="ARBA" id="ARBA00006375"/>
    </source>
</evidence>
<dbReference type="GeneID" id="85310622"/>
<feature type="region of interest" description="Disordered" evidence="11">
    <location>
        <begin position="106"/>
        <end position="142"/>
    </location>
</feature>